<organism evidence="3 4">
    <name type="scientific">Winogradskyella aquimaris</name>
    <dbReference type="NCBI Taxonomy" id="864074"/>
    <lineage>
        <taxon>Bacteria</taxon>
        <taxon>Pseudomonadati</taxon>
        <taxon>Bacteroidota</taxon>
        <taxon>Flavobacteriia</taxon>
        <taxon>Flavobacteriales</taxon>
        <taxon>Flavobacteriaceae</taxon>
        <taxon>Winogradskyella</taxon>
    </lineage>
</organism>
<evidence type="ECO:0000313" key="3">
    <source>
        <dbReference type="EMBL" id="MDY2586233.1"/>
    </source>
</evidence>
<keyword evidence="2" id="KW-1133">Transmembrane helix</keyword>
<dbReference type="Gene3D" id="2.40.50.100">
    <property type="match status" value="1"/>
</dbReference>
<keyword evidence="2" id="KW-0472">Membrane</keyword>
<dbReference type="PANTHER" id="PTHR30469:SF33">
    <property type="entry name" value="SLR1207 PROTEIN"/>
    <property type="match status" value="1"/>
</dbReference>
<dbReference type="PANTHER" id="PTHR30469">
    <property type="entry name" value="MULTIDRUG RESISTANCE PROTEIN MDTA"/>
    <property type="match status" value="1"/>
</dbReference>
<feature type="coiled-coil region" evidence="1">
    <location>
        <begin position="145"/>
        <end position="172"/>
    </location>
</feature>
<keyword evidence="4" id="KW-1185">Reference proteome</keyword>
<dbReference type="EMBL" id="JAXDAE010000002">
    <property type="protein sequence ID" value="MDY2586233.1"/>
    <property type="molecule type" value="Genomic_DNA"/>
</dbReference>
<dbReference type="Gene3D" id="1.10.287.470">
    <property type="entry name" value="Helix hairpin bin"/>
    <property type="match status" value="1"/>
</dbReference>
<dbReference type="Proteomes" id="UP001285855">
    <property type="component" value="Unassembled WGS sequence"/>
</dbReference>
<feature type="transmembrane region" description="Helical" evidence="2">
    <location>
        <begin position="7"/>
        <end position="25"/>
    </location>
</feature>
<evidence type="ECO:0000313" key="4">
    <source>
        <dbReference type="Proteomes" id="UP001285855"/>
    </source>
</evidence>
<accession>A0ABU5EL33</accession>
<dbReference type="Gene3D" id="2.40.420.20">
    <property type="match status" value="1"/>
</dbReference>
<evidence type="ECO:0000256" key="2">
    <source>
        <dbReference type="SAM" id="Phobius"/>
    </source>
</evidence>
<dbReference type="Gene3D" id="2.40.30.170">
    <property type="match status" value="1"/>
</dbReference>
<sequence length="386" mass="42275">MKRTKTIIILATIVVAFGAALYYLWQKNQEDPITYTSESPVEQTIVVKTVATGSIVPKEEVLIKPNISGVVDEVFVEAGEFVKQGDLIAQIRVIPNVSNLTSAKNNIASNRTALQTAEINYKTQKAIYDRQKELFDKGVIAANEFDQVNNTYLQAKQQVEQARINVTQALQNYDIIKTGTTSGLGNIAQTQVRATVSGMVLDVPVKAGNQVIEANNFNEGTSIASLADVTKMIFEGKVDESEVGKIKEGLPLEITVGAIEDEKFDAVLDYIAPKGVAENGAIQFEIKGSLKTIDSTFIRAGLSANASIILDKAEKVLAIKEALVQYDKDSKEPFVEIEIGDQQFERKPIELGISDGIFVEVKSGISKEDKIKVWNQVQGMPKYAQQ</sequence>
<keyword evidence="2" id="KW-0812">Transmembrane</keyword>
<proteinExistence type="predicted"/>
<dbReference type="RefSeq" id="WP_320554609.1">
    <property type="nucleotide sequence ID" value="NZ_JAXDAE010000002.1"/>
</dbReference>
<comment type="caution">
    <text evidence="3">The sequence shown here is derived from an EMBL/GenBank/DDBJ whole genome shotgun (WGS) entry which is preliminary data.</text>
</comment>
<name>A0ABU5EL33_9FLAO</name>
<dbReference type="SUPFAM" id="SSF111369">
    <property type="entry name" value="HlyD-like secretion proteins"/>
    <property type="match status" value="1"/>
</dbReference>
<evidence type="ECO:0000256" key="1">
    <source>
        <dbReference type="SAM" id="Coils"/>
    </source>
</evidence>
<keyword evidence="1" id="KW-0175">Coiled coil</keyword>
<gene>
    <name evidence="3" type="ORF">SNF14_02690</name>
</gene>
<reference evidence="3 4" key="1">
    <citation type="submission" date="2023-11" db="EMBL/GenBank/DDBJ databases">
        <title>Winogradskyella pelagius sp. nov., isolated from coastal sediment.</title>
        <authorList>
            <person name="Li F."/>
        </authorList>
    </citation>
    <scope>NUCLEOTIDE SEQUENCE [LARGE SCALE GENOMIC DNA]</scope>
    <source>
        <strain evidence="3 4">KCTC 23502</strain>
    </source>
</reference>
<protein>
    <submittedName>
        <fullName evidence="3">Efflux RND transporter periplasmic adaptor subunit</fullName>
    </submittedName>
</protein>